<dbReference type="InterPro" id="IPR051274">
    <property type="entry name" value="3-5_Exoribonuclease"/>
</dbReference>
<sequence>MYEDSCRKTKGWNSEATNSEEQSSWLMLVEQDQGRFNQIQIKLGLVSHLRISLSDYNFVQRNRTLGSSSSEKVSTLDSSAPMSCPFQYVLVLDFEATCWHKGDAEERPPEIIEFPCVLVDVKAGFVVEDAVFHAYVKPSEYPKLSKFCTDFTDWDLGECLRNECARKGLPFPVFSQKWVDLKALYRKFYRCRRAMGLEQAMAARALAFQGRPHCGLDDAKNLGRLFLVMVAEGCPVDFTSDFTRTRRRRRPARVT</sequence>
<proteinExistence type="predicted"/>
<reference evidence="4" key="1">
    <citation type="submission" date="2020-11" db="EMBL/GenBank/DDBJ databases">
        <authorList>
            <person name="Tran Van P."/>
        </authorList>
    </citation>
    <scope>NUCLEOTIDE SEQUENCE</scope>
</reference>
<dbReference type="InterPro" id="IPR013520">
    <property type="entry name" value="Ribonucl_H"/>
</dbReference>
<dbReference type="CDD" id="cd06133">
    <property type="entry name" value="ERI-1_3'hExo_like"/>
    <property type="match status" value="1"/>
</dbReference>
<dbReference type="PANTHER" id="PTHR23044">
    <property type="entry name" value="3'-5' EXONUCLEASE ERI1-RELATED"/>
    <property type="match status" value="1"/>
</dbReference>
<dbReference type="OrthoDB" id="448399at2759"/>
<keyword evidence="3" id="KW-0269">Exonuclease</keyword>
<dbReference type="PANTHER" id="PTHR23044:SF61">
    <property type="entry name" value="3'-5' EXORIBONUCLEASE 1-RELATED"/>
    <property type="match status" value="1"/>
</dbReference>
<dbReference type="SUPFAM" id="SSF53098">
    <property type="entry name" value="Ribonuclease H-like"/>
    <property type="match status" value="1"/>
</dbReference>
<evidence type="ECO:0000256" key="3">
    <source>
        <dbReference type="ARBA" id="ARBA00022839"/>
    </source>
</evidence>
<dbReference type="SMART" id="SM00479">
    <property type="entry name" value="EXOIII"/>
    <property type="match status" value="1"/>
</dbReference>
<gene>
    <name evidence="4" type="ORF">CTOB1V02_LOCUS4651</name>
</gene>
<dbReference type="Pfam" id="PF00929">
    <property type="entry name" value="RNase_T"/>
    <property type="match status" value="1"/>
</dbReference>
<evidence type="ECO:0000256" key="2">
    <source>
        <dbReference type="ARBA" id="ARBA00022801"/>
    </source>
</evidence>
<dbReference type="AlphaFoldDB" id="A0A7R8W989"/>
<dbReference type="InterPro" id="IPR047201">
    <property type="entry name" value="ERI-1_3'hExo-like"/>
</dbReference>
<dbReference type="EMBL" id="OB660915">
    <property type="protein sequence ID" value="CAD7226736.1"/>
    <property type="molecule type" value="Genomic_DNA"/>
</dbReference>
<keyword evidence="2" id="KW-0378">Hydrolase</keyword>
<dbReference type="InterPro" id="IPR036397">
    <property type="entry name" value="RNaseH_sf"/>
</dbReference>
<evidence type="ECO:0000256" key="1">
    <source>
        <dbReference type="ARBA" id="ARBA00022722"/>
    </source>
</evidence>
<accession>A0A7R8W989</accession>
<organism evidence="4">
    <name type="scientific">Cyprideis torosa</name>
    <dbReference type="NCBI Taxonomy" id="163714"/>
    <lineage>
        <taxon>Eukaryota</taxon>
        <taxon>Metazoa</taxon>
        <taxon>Ecdysozoa</taxon>
        <taxon>Arthropoda</taxon>
        <taxon>Crustacea</taxon>
        <taxon>Oligostraca</taxon>
        <taxon>Ostracoda</taxon>
        <taxon>Podocopa</taxon>
        <taxon>Podocopida</taxon>
        <taxon>Cytherocopina</taxon>
        <taxon>Cytheroidea</taxon>
        <taxon>Cytherideidae</taxon>
        <taxon>Cyprideis</taxon>
    </lineage>
</organism>
<dbReference type="GO" id="GO:0003676">
    <property type="term" value="F:nucleic acid binding"/>
    <property type="evidence" value="ECO:0007669"/>
    <property type="project" value="InterPro"/>
</dbReference>
<dbReference type="Gene3D" id="3.30.420.10">
    <property type="entry name" value="Ribonuclease H-like superfamily/Ribonuclease H"/>
    <property type="match status" value="2"/>
</dbReference>
<keyword evidence="1" id="KW-0540">Nuclease</keyword>
<protein>
    <submittedName>
        <fullName evidence="4">Uncharacterized protein</fullName>
    </submittedName>
</protein>
<dbReference type="InterPro" id="IPR012337">
    <property type="entry name" value="RNaseH-like_sf"/>
</dbReference>
<dbReference type="GO" id="GO:0000175">
    <property type="term" value="F:3'-5'-RNA exonuclease activity"/>
    <property type="evidence" value="ECO:0007669"/>
    <property type="project" value="InterPro"/>
</dbReference>
<name>A0A7R8W989_9CRUS</name>
<evidence type="ECO:0000313" key="4">
    <source>
        <dbReference type="EMBL" id="CAD7226736.1"/>
    </source>
</evidence>